<evidence type="ECO:0000313" key="1">
    <source>
        <dbReference type="EMBL" id="KAF5787621.1"/>
    </source>
</evidence>
<evidence type="ECO:0000313" key="2">
    <source>
        <dbReference type="Proteomes" id="UP000215914"/>
    </source>
</evidence>
<proteinExistence type="predicted"/>
<dbReference type="EMBL" id="MNCJ02000325">
    <property type="protein sequence ID" value="KAF5787621.1"/>
    <property type="molecule type" value="Genomic_DNA"/>
</dbReference>
<gene>
    <name evidence="1" type="ORF">HanXRQr2_Chr10g0454861</name>
</gene>
<accession>A0A9K3I0K4</accession>
<reference evidence="1" key="1">
    <citation type="journal article" date="2017" name="Nature">
        <title>The sunflower genome provides insights into oil metabolism, flowering and Asterid evolution.</title>
        <authorList>
            <person name="Badouin H."/>
            <person name="Gouzy J."/>
            <person name="Grassa C.J."/>
            <person name="Murat F."/>
            <person name="Staton S.E."/>
            <person name="Cottret L."/>
            <person name="Lelandais-Briere C."/>
            <person name="Owens G.L."/>
            <person name="Carrere S."/>
            <person name="Mayjonade B."/>
            <person name="Legrand L."/>
            <person name="Gill N."/>
            <person name="Kane N.C."/>
            <person name="Bowers J.E."/>
            <person name="Hubner S."/>
            <person name="Bellec A."/>
            <person name="Berard A."/>
            <person name="Berges H."/>
            <person name="Blanchet N."/>
            <person name="Boniface M.C."/>
            <person name="Brunel D."/>
            <person name="Catrice O."/>
            <person name="Chaidir N."/>
            <person name="Claudel C."/>
            <person name="Donnadieu C."/>
            <person name="Faraut T."/>
            <person name="Fievet G."/>
            <person name="Helmstetter N."/>
            <person name="King M."/>
            <person name="Knapp S.J."/>
            <person name="Lai Z."/>
            <person name="Le Paslier M.C."/>
            <person name="Lippi Y."/>
            <person name="Lorenzon L."/>
            <person name="Mandel J.R."/>
            <person name="Marage G."/>
            <person name="Marchand G."/>
            <person name="Marquand E."/>
            <person name="Bret-Mestries E."/>
            <person name="Morien E."/>
            <person name="Nambeesan S."/>
            <person name="Nguyen T."/>
            <person name="Pegot-Espagnet P."/>
            <person name="Pouilly N."/>
            <person name="Raftis F."/>
            <person name="Sallet E."/>
            <person name="Schiex T."/>
            <person name="Thomas J."/>
            <person name="Vandecasteele C."/>
            <person name="Vares D."/>
            <person name="Vear F."/>
            <person name="Vautrin S."/>
            <person name="Crespi M."/>
            <person name="Mangin B."/>
            <person name="Burke J.M."/>
            <person name="Salse J."/>
            <person name="Munos S."/>
            <person name="Vincourt P."/>
            <person name="Rieseberg L.H."/>
            <person name="Langlade N.B."/>
        </authorList>
    </citation>
    <scope>NUCLEOTIDE SEQUENCE</scope>
    <source>
        <tissue evidence="1">Leaves</tissue>
    </source>
</reference>
<dbReference type="Proteomes" id="UP000215914">
    <property type="component" value="Unassembled WGS sequence"/>
</dbReference>
<keyword evidence="2" id="KW-1185">Reference proteome</keyword>
<name>A0A9K3I0K4_HELAN</name>
<dbReference type="Gramene" id="mRNA:HanXRQr2_Chr10g0454861">
    <property type="protein sequence ID" value="mRNA:HanXRQr2_Chr10g0454861"/>
    <property type="gene ID" value="HanXRQr2_Chr10g0454861"/>
</dbReference>
<sequence length="51" mass="5847">MELEMGERGSTAMMTCGRSITPAMAFNSRHRFCFSKGQQRIQMETQQQCLT</sequence>
<comment type="caution">
    <text evidence="1">The sequence shown here is derived from an EMBL/GenBank/DDBJ whole genome shotgun (WGS) entry which is preliminary data.</text>
</comment>
<reference evidence="1" key="2">
    <citation type="submission" date="2020-06" db="EMBL/GenBank/DDBJ databases">
        <title>Helianthus annuus Genome sequencing and assembly Release 2.</title>
        <authorList>
            <person name="Gouzy J."/>
            <person name="Langlade N."/>
            <person name="Munos S."/>
        </authorList>
    </citation>
    <scope>NUCLEOTIDE SEQUENCE</scope>
    <source>
        <tissue evidence="1">Leaves</tissue>
    </source>
</reference>
<protein>
    <submittedName>
        <fullName evidence="1">Uncharacterized protein</fullName>
    </submittedName>
</protein>
<organism evidence="1 2">
    <name type="scientific">Helianthus annuus</name>
    <name type="common">Common sunflower</name>
    <dbReference type="NCBI Taxonomy" id="4232"/>
    <lineage>
        <taxon>Eukaryota</taxon>
        <taxon>Viridiplantae</taxon>
        <taxon>Streptophyta</taxon>
        <taxon>Embryophyta</taxon>
        <taxon>Tracheophyta</taxon>
        <taxon>Spermatophyta</taxon>
        <taxon>Magnoliopsida</taxon>
        <taxon>eudicotyledons</taxon>
        <taxon>Gunneridae</taxon>
        <taxon>Pentapetalae</taxon>
        <taxon>asterids</taxon>
        <taxon>campanulids</taxon>
        <taxon>Asterales</taxon>
        <taxon>Asteraceae</taxon>
        <taxon>Asteroideae</taxon>
        <taxon>Heliantheae alliance</taxon>
        <taxon>Heliantheae</taxon>
        <taxon>Helianthus</taxon>
    </lineage>
</organism>
<dbReference type="AlphaFoldDB" id="A0A9K3I0K4"/>